<evidence type="ECO:0000313" key="3">
    <source>
        <dbReference type="Proteomes" id="UP001147148"/>
    </source>
</evidence>
<reference evidence="2" key="1">
    <citation type="submission" date="2022-10" db="EMBL/GenBank/DDBJ databases">
        <title>Vagococcus sp. isolated from poultry meat.</title>
        <authorList>
            <person name="Johansson P."/>
            <person name="Bjorkroth J."/>
        </authorList>
    </citation>
    <scope>NUCLEOTIDE SEQUENCE</scope>
    <source>
        <strain evidence="2">PNs007</strain>
    </source>
</reference>
<comment type="caution">
    <text evidence="2">The sequence shown here is derived from an EMBL/GenBank/DDBJ whole genome shotgun (WGS) entry which is preliminary data.</text>
</comment>
<accession>A0ABT5WYY8</accession>
<keyword evidence="3" id="KW-1185">Reference proteome</keyword>
<keyword evidence="1" id="KW-0812">Transmembrane</keyword>
<organism evidence="2 3">
    <name type="scientific">Vagococcus proximus</name>
    <dbReference type="NCBI Taxonomy" id="2991417"/>
    <lineage>
        <taxon>Bacteria</taxon>
        <taxon>Bacillati</taxon>
        <taxon>Bacillota</taxon>
        <taxon>Bacilli</taxon>
        <taxon>Lactobacillales</taxon>
        <taxon>Enterococcaceae</taxon>
        <taxon>Vagococcus</taxon>
    </lineage>
</organism>
<proteinExistence type="predicted"/>
<protein>
    <submittedName>
        <fullName evidence="2">Uncharacterized protein</fullName>
    </submittedName>
</protein>
<name>A0ABT5WYY8_9ENTE</name>
<keyword evidence="1" id="KW-0472">Membrane</keyword>
<evidence type="ECO:0000313" key="2">
    <source>
        <dbReference type="EMBL" id="MDF0478972.1"/>
    </source>
</evidence>
<feature type="transmembrane region" description="Helical" evidence="1">
    <location>
        <begin position="6"/>
        <end position="26"/>
    </location>
</feature>
<gene>
    <name evidence="2" type="ORF">OL233_01620</name>
</gene>
<dbReference type="Proteomes" id="UP001147148">
    <property type="component" value="Unassembled WGS sequence"/>
</dbReference>
<keyword evidence="1" id="KW-1133">Transmembrane helix</keyword>
<evidence type="ECO:0000256" key="1">
    <source>
        <dbReference type="SAM" id="Phobius"/>
    </source>
</evidence>
<sequence length="126" mass="14930">MKKSGFKFFLPIMIIVIGSVVTVQFYSKKSNADHDRVTDANVSKVSNLNTDEVRSLYDYAIKKDIIDPKKYLFSHFVKDEKNRFRNMYEQFKKDVDTKDNPVSYRDWLEMNNFGVMPDTKESIYDF</sequence>
<dbReference type="EMBL" id="JAPDSH010000001">
    <property type="protein sequence ID" value="MDF0478972.1"/>
    <property type="molecule type" value="Genomic_DNA"/>
</dbReference>